<dbReference type="EMBL" id="FOKO01000001">
    <property type="protein sequence ID" value="SFB66690.1"/>
    <property type="molecule type" value="Genomic_DNA"/>
</dbReference>
<evidence type="ECO:0000256" key="2">
    <source>
        <dbReference type="ARBA" id="ARBA00023125"/>
    </source>
</evidence>
<keyword evidence="1" id="KW-0805">Transcription regulation</keyword>
<dbReference type="KEGG" id="kor:AWR26_20470"/>
<reference evidence="5 7" key="2">
    <citation type="submission" date="2021-03" db="EMBL/GenBank/DDBJ databases">
        <authorList>
            <person name="Li Y."/>
            <person name="Li S."/>
            <person name="Chen M."/>
            <person name="Peng G."/>
            <person name="Tan Z."/>
            <person name="An Q."/>
        </authorList>
    </citation>
    <scope>NUCLEOTIDE SEQUENCE [LARGE SCALE GENOMIC DNA]</scope>
    <source>
        <strain evidence="5 7">Ola 51</strain>
    </source>
</reference>
<evidence type="ECO:0000256" key="1">
    <source>
        <dbReference type="ARBA" id="ARBA00023015"/>
    </source>
</evidence>
<dbReference type="EMBL" id="CP014007">
    <property type="protein sequence ID" value="ANI84415.1"/>
    <property type="molecule type" value="Genomic_DNA"/>
</dbReference>
<dbReference type="SUPFAM" id="SSF46785">
    <property type="entry name" value="Winged helix' DNA-binding domain"/>
    <property type="match status" value="1"/>
</dbReference>
<dbReference type="Proteomes" id="UP000078227">
    <property type="component" value="Chromosome"/>
</dbReference>
<keyword evidence="2 6" id="KW-0238">DNA-binding</keyword>
<dbReference type="PROSITE" id="PS51118">
    <property type="entry name" value="HTH_HXLR"/>
    <property type="match status" value="1"/>
</dbReference>
<evidence type="ECO:0000313" key="6">
    <source>
        <dbReference type="EMBL" id="SFB66690.1"/>
    </source>
</evidence>
<name>A0AA94KMX5_9ENTR</name>
<gene>
    <name evidence="5" type="ORF">AWR26_20470</name>
    <name evidence="6" type="ORF">SAMN05216286_0114</name>
</gene>
<dbReference type="Proteomes" id="UP000182314">
    <property type="component" value="Unassembled WGS sequence"/>
</dbReference>
<evidence type="ECO:0000256" key="3">
    <source>
        <dbReference type="ARBA" id="ARBA00023163"/>
    </source>
</evidence>
<proteinExistence type="predicted"/>
<dbReference type="AlphaFoldDB" id="A0AA94KMX5"/>
<evidence type="ECO:0000259" key="4">
    <source>
        <dbReference type="PROSITE" id="PS51118"/>
    </source>
</evidence>
<dbReference type="PANTHER" id="PTHR33204:SF17">
    <property type="entry name" value="TRANSCRIPTIONAL REGULATORY PROTEIN"/>
    <property type="match status" value="1"/>
</dbReference>
<dbReference type="InterPro" id="IPR036388">
    <property type="entry name" value="WH-like_DNA-bd_sf"/>
</dbReference>
<dbReference type="InterPro" id="IPR002577">
    <property type="entry name" value="HTH_HxlR"/>
</dbReference>
<sequence>MKNQPLCTAPCPIARSLGRIGDSWSMIILRDAFAGFTRFDEFQKSTNIAPNILSRRLKELVDDGLLEKVSYSSTPPRYEYHLTQLGRDFRPVLLALVEWGNSYFSPEGAQIQLVERETQRPVQTMLVDKATGEPITPEKYTLAPGPAASPMILYRQDYLQRKRAGDNAQKFVPQHYASRDHDAE</sequence>
<reference evidence="6 8" key="1">
    <citation type="submission" date="2016-10" db="EMBL/GenBank/DDBJ databases">
        <authorList>
            <person name="Varghese N."/>
            <person name="Submissions S."/>
        </authorList>
    </citation>
    <scope>NUCLEOTIDE SEQUENCE [LARGE SCALE GENOMIC DNA]</scope>
    <source>
        <strain evidence="6 8">CGMCC 1.7012</strain>
    </source>
</reference>
<protein>
    <submittedName>
        <fullName evidence="6">DNA-binding transcriptional regulator, HxlR family</fullName>
    </submittedName>
    <submittedName>
        <fullName evidence="5">Helix-turn-helix transcriptional regulator</fullName>
    </submittedName>
</protein>
<dbReference type="InterPro" id="IPR036390">
    <property type="entry name" value="WH_DNA-bd_sf"/>
</dbReference>
<accession>A0AA94KMX5</accession>
<feature type="domain" description="HTH hxlR-type" evidence="4">
    <location>
        <begin position="11"/>
        <end position="108"/>
    </location>
</feature>
<dbReference type="Gene3D" id="1.10.10.10">
    <property type="entry name" value="Winged helix-like DNA-binding domain superfamily/Winged helix DNA-binding domain"/>
    <property type="match status" value="1"/>
</dbReference>
<dbReference type="RefSeq" id="WP_064568371.1">
    <property type="nucleotide sequence ID" value="NZ_CP014007.2"/>
</dbReference>
<organism evidence="6 8">
    <name type="scientific">Kosakonia oryzae</name>
    <dbReference type="NCBI Taxonomy" id="497725"/>
    <lineage>
        <taxon>Bacteria</taxon>
        <taxon>Pseudomonadati</taxon>
        <taxon>Pseudomonadota</taxon>
        <taxon>Gammaproteobacteria</taxon>
        <taxon>Enterobacterales</taxon>
        <taxon>Enterobacteriaceae</taxon>
        <taxon>Kosakonia</taxon>
    </lineage>
</organism>
<keyword evidence="3" id="KW-0804">Transcription</keyword>
<evidence type="ECO:0000313" key="5">
    <source>
        <dbReference type="EMBL" id="ANI84415.1"/>
    </source>
</evidence>
<evidence type="ECO:0000313" key="7">
    <source>
        <dbReference type="Proteomes" id="UP000078227"/>
    </source>
</evidence>
<dbReference type="GO" id="GO:0003677">
    <property type="term" value="F:DNA binding"/>
    <property type="evidence" value="ECO:0007669"/>
    <property type="project" value="UniProtKB-KW"/>
</dbReference>
<dbReference type="Pfam" id="PF01638">
    <property type="entry name" value="HxlR"/>
    <property type="match status" value="1"/>
</dbReference>
<dbReference type="PANTHER" id="PTHR33204">
    <property type="entry name" value="TRANSCRIPTIONAL REGULATOR, MARR FAMILY"/>
    <property type="match status" value="1"/>
</dbReference>
<keyword evidence="7" id="KW-1185">Reference proteome</keyword>
<evidence type="ECO:0000313" key="8">
    <source>
        <dbReference type="Proteomes" id="UP000182314"/>
    </source>
</evidence>